<organism evidence="5">
    <name type="scientific">viral metagenome</name>
    <dbReference type="NCBI Taxonomy" id="1070528"/>
    <lineage>
        <taxon>unclassified sequences</taxon>
        <taxon>metagenomes</taxon>
        <taxon>organismal metagenomes</taxon>
    </lineage>
</organism>
<dbReference type="GO" id="GO:0016757">
    <property type="term" value="F:glycosyltransferase activity"/>
    <property type="evidence" value="ECO:0007669"/>
    <property type="project" value="InterPro"/>
</dbReference>
<dbReference type="EMBL" id="MT145189">
    <property type="protein sequence ID" value="QJI04751.1"/>
    <property type="molecule type" value="Genomic_DNA"/>
</dbReference>
<gene>
    <name evidence="8" type="ORF">MM415A00110_0072</name>
    <name evidence="6" type="ORF">MM415B00359_0003</name>
    <name evidence="5" type="ORF">TM448A00090_0005</name>
    <name evidence="7" type="ORF">TM448B00679_0019</name>
</gene>
<dbReference type="Pfam" id="PF00535">
    <property type="entry name" value="Glycos_transf_2"/>
    <property type="match status" value="1"/>
</dbReference>
<dbReference type="PANTHER" id="PTHR43630:SF2">
    <property type="entry name" value="GLYCOSYLTRANSFERASE"/>
    <property type="match status" value="1"/>
</dbReference>
<dbReference type="SMART" id="SM00028">
    <property type="entry name" value="TPR"/>
    <property type="match status" value="3"/>
</dbReference>
<dbReference type="InterPro" id="IPR013105">
    <property type="entry name" value="TPR_2"/>
</dbReference>
<dbReference type="InterPro" id="IPR011990">
    <property type="entry name" value="TPR-like_helical_dom_sf"/>
</dbReference>
<dbReference type="InterPro" id="IPR001296">
    <property type="entry name" value="Glyco_trans_1"/>
</dbReference>
<evidence type="ECO:0000313" key="6">
    <source>
        <dbReference type="EMBL" id="QJA66192.1"/>
    </source>
</evidence>
<reference evidence="5" key="1">
    <citation type="submission" date="2020-03" db="EMBL/GenBank/DDBJ databases">
        <title>The deep terrestrial virosphere.</title>
        <authorList>
            <person name="Holmfeldt K."/>
            <person name="Nilsson E."/>
            <person name="Simone D."/>
            <person name="Lopez-Fernandez M."/>
            <person name="Wu X."/>
            <person name="de Brujin I."/>
            <person name="Lundin D."/>
            <person name="Andersson A."/>
            <person name="Bertilsson S."/>
            <person name="Dopson M."/>
        </authorList>
    </citation>
    <scope>NUCLEOTIDE SEQUENCE</scope>
    <source>
        <strain evidence="8">MM415A00110</strain>
        <strain evidence="6">MM415B00359</strain>
        <strain evidence="5">TM448A00090</strain>
        <strain evidence="7">TM448B00679</strain>
    </source>
</reference>
<name>A0A6H1Z8F8_9ZZZZ</name>
<dbReference type="CDD" id="cd03801">
    <property type="entry name" value="GT4_PimA-like"/>
    <property type="match status" value="1"/>
</dbReference>
<evidence type="ECO:0000256" key="1">
    <source>
        <dbReference type="ARBA" id="ARBA00022737"/>
    </source>
</evidence>
<dbReference type="InterPro" id="IPR029044">
    <property type="entry name" value="Nucleotide-diphossugar_trans"/>
</dbReference>
<dbReference type="SUPFAM" id="SSF53448">
    <property type="entry name" value="Nucleotide-diphospho-sugar transferases"/>
    <property type="match status" value="1"/>
</dbReference>
<proteinExistence type="predicted"/>
<evidence type="ECO:0000313" key="5">
    <source>
        <dbReference type="EMBL" id="QJA44173.1"/>
    </source>
</evidence>
<dbReference type="AlphaFoldDB" id="A0A6H1Z8F8"/>
<dbReference type="InterPro" id="IPR019734">
    <property type="entry name" value="TPR_rpt"/>
</dbReference>
<dbReference type="CDD" id="cd02511">
    <property type="entry name" value="Beta4Glucosyltransferase"/>
    <property type="match status" value="1"/>
</dbReference>
<dbReference type="Gene3D" id="1.25.40.10">
    <property type="entry name" value="Tetratricopeptide repeat domain"/>
    <property type="match status" value="1"/>
</dbReference>
<dbReference type="EMBL" id="MT143974">
    <property type="protein sequence ID" value="QJA44173.1"/>
    <property type="molecule type" value="Genomic_DNA"/>
</dbReference>
<keyword evidence="1" id="KW-0677">Repeat</keyword>
<evidence type="ECO:0000313" key="7">
    <source>
        <dbReference type="EMBL" id="QJH96304.1"/>
    </source>
</evidence>
<dbReference type="PROSITE" id="PS50005">
    <property type="entry name" value="TPR"/>
    <property type="match status" value="1"/>
</dbReference>
<dbReference type="Pfam" id="PF00534">
    <property type="entry name" value="Glycos_transf_1"/>
    <property type="match status" value="1"/>
</dbReference>
<evidence type="ECO:0000259" key="4">
    <source>
        <dbReference type="Pfam" id="PF00535"/>
    </source>
</evidence>
<feature type="domain" description="Glycosyltransferase 2-like" evidence="4">
    <location>
        <begin position="5"/>
        <end position="126"/>
    </location>
</feature>
<dbReference type="SUPFAM" id="SSF53756">
    <property type="entry name" value="UDP-Glycosyltransferase/glycogen phosphorylase"/>
    <property type="match status" value="1"/>
</dbReference>
<dbReference type="Gene3D" id="3.90.550.10">
    <property type="entry name" value="Spore Coat Polysaccharide Biosynthesis Protein SpsA, Chain A"/>
    <property type="match status" value="1"/>
</dbReference>
<keyword evidence="5" id="KW-0808">Transferase</keyword>
<evidence type="ECO:0000259" key="3">
    <source>
        <dbReference type="Pfam" id="PF00534"/>
    </source>
</evidence>
<dbReference type="InterPro" id="IPR001173">
    <property type="entry name" value="Glyco_trans_2-like"/>
</dbReference>
<dbReference type="PANTHER" id="PTHR43630">
    <property type="entry name" value="POLY-BETA-1,6-N-ACETYL-D-GLUCOSAMINE SYNTHASE"/>
    <property type="match status" value="1"/>
</dbReference>
<keyword evidence="2" id="KW-0802">TPR repeat</keyword>
<feature type="domain" description="Glycosyl transferase family 1" evidence="3">
    <location>
        <begin position="522"/>
        <end position="649"/>
    </location>
</feature>
<sequence length="718" mass="83694">MATISLVMIVKNEELILQRCIDSVKNIVDEFVICDTGSTDNTKEIIQAHGKIFEIPFVNYVDTKNEALRKATCDYILLMDADEYVLHGLEKLKAYAEEGVNAVSAKIIEGTDEITVNEYYRNRLWRNNGQWRFEGPGVHEVVCGPGDITYAPEIKVRHDHNYRQNNPEIVWAKSLQYIDLLNMHLVKNPNDPRALFYLARTYKDLGETTKTIDIYHKYLSTNSSFLDERWQAAFDIVLCWKSIGEYDKAFEACDLAINIDERRAEAYNLKGLLYYNMHNWQKAADCFEESLKRPFPNNVLLFINPREYNFVPWDYLSICYDRMKQYHKSKELLGKYMEISKVIDNRIVENLCWTNRKIHQKIFMALGHTPEPVYGGILNEKGVHGVETTYIELSKDLVDLGHTVFLFCSCEEEHKYDGVYYIPYTKINQYISIEPDLVVASRWFNALRMFPKAKKIIWMQDALFRDPDDLSLYGQVDKIICSSKWHSQYIAERLGTMIDYKKVQVIPLGIRKELFAANIGRDPYKVIYSSNPDRGLYILIDMWERLTKAIPEIKLDIYYGWEGLKTWSNTAEWQDSVKNQQSNFLDKIKSFDNISFKGRLTKKQLAKEMLSASLCLYPNNFWETFCLTSIETQAAGVPTITTDKGALATTLNLDCNVLIRLDPYSKEYQDVFIKETVDLLTDTPRRELWSGRCREYVMSGPFDWKDVSEQWNALIMEL</sequence>
<dbReference type="EMBL" id="MT141551">
    <property type="protein sequence ID" value="QJA66192.1"/>
    <property type="molecule type" value="Genomic_DNA"/>
</dbReference>
<dbReference type="Pfam" id="PF13174">
    <property type="entry name" value="TPR_6"/>
    <property type="match status" value="1"/>
</dbReference>
<evidence type="ECO:0000256" key="2">
    <source>
        <dbReference type="ARBA" id="ARBA00022803"/>
    </source>
</evidence>
<dbReference type="Pfam" id="PF07719">
    <property type="entry name" value="TPR_2"/>
    <property type="match status" value="1"/>
</dbReference>
<evidence type="ECO:0000313" key="8">
    <source>
        <dbReference type="EMBL" id="QJI04751.1"/>
    </source>
</evidence>
<dbReference type="EMBL" id="MT144646">
    <property type="protein sequence ID" value="QJH96304.1"/>
    <property type="molecule type" value="Genomic_DNA"/>
</dbReference>
<accession>A0A6H1Z8F8</accession>
<protein>
    <submittedName>
        <fullName evidence="5">Putative glycosyltransferase</fullName>
    </submittedName>
</protein>
<dbReference type="Gene3D" id="3.40.50.2000">
    <property type="entry name" value="Glycogen Phosphorylase B"/>
    <property type="match status" value="2"/>
</dbReference>
<dbReference type="SUPFAM" id="SSF48452">
    <property type="entry name" value="TPR-like"/>
    <property type="match status" value="1"/>
</dbReference>